<organism evidence="1 2">
    <name type="scientific">Leishmania mexicana (strain MHOM/GT/2001/U1103)</name>
    <dbReference type="NCBI Taxonomy" id="929439"/>
    <lineage>
        <taxon>Eukaryota</taxon>
        <taxon>Discoba</taxon>
        <taxon>Euglenozoa</taxon>
        <taxon>Kinetoplastea</taxon>
        <taxon>Metakinetoplastina</taxon>
        <taxon>Trypanosomatida</taxon>
        <taxon>Trypanosomatidae</taxon>
        <taxon>Leishmaniinae</taxon>
        <taxon>Leishmania</taxon>
    </lineage>
</organism>
<dbReference type="KEGG" id="lmi:LMXM_23_1445"/>
<sequence length="321" mass="34611">MLSVSWGSFMADAMRNAGKEGRVGAHLSTSSPSFSSPLHLTQWCRARRNAAQAAGVNVVVSSLFPPTGGRRRSHRVLPCLHLSPVLERTVRTVLPFIAPTVERRARIRFRTTTAPTRKDGKGRCALVPAHTRTCGVVQSPACRYVSARALLRISVHLTLPPTLPHFTSRRTLGHSPISGDVAFMVHGSPSPSPSPSPRVCVCLYLLHRQPLVHDIAQQLSSVRTPSVLTGHLLRSCRPRISTTASHVACVCVSVSSFALRRLSPHGCTAHAPSSVVTPALPSPFLWPSSLLHLFASLHTSRSLLASSVVPQISLHTARVLA</sequence>
<name>E9AWH6_LEIMU</name>
<dbReference type="AlphaFoldDB" id="E9AWH6"/>
<dbReference type="OrthoDB" id="10609650at2759"/>
<dbReference type="EMBL" id="FR799576">
    <property type="protein sequence ID" value="CBZ27312.1"/>
    <property type="molecule type" value="Genomic_DNA"/>
</dbReference>
<dbReference type="RefSeq" id="XP_003875798.1">
    <property type="nucleotide sequence ID" value="XM_003875749.1"/>
</dbReference>
<protein>
    <submittedName>
        <fullName evidence="1">Uncharacterized protein</fullName>
    </submittedName>
</protein>
<accession>E9AWH6</accession>
<keyword evidence="2" id="KW-1185">Reference proteome</keyword>
<dbReference type="Proteomes" id="UP000007259">
    <property type="component" value="Chromosome 23"/>
</dbReference>
<proteinExistence type="predicted"/>
<evidence type="ECO:0000313" key="2">
    <source>
        <dbReference type="Proteomes" id="UP000007259"/>
    </source>
</evidence>
<evidence type="ECO:0000313" key="1">
    <source>
        <dbReference type="EMBL" id="CBZ27312.1"/>
    </source>
</evidence>
<reference evidence="1 2" key="1">
    <citation type="journal article" date="2011" name="Genome Res.">
        <title>Chromosome and gene copy number variation allow major structural change between species and strains of Leishmania.</title>
        <authorList>
            <person name="Rogers M.B."/>
            <person name="Hilley J.D."/>
            <person name="Dickens N.J."/>
            <person name="Wilkes J."/>
            <person name="Bates P.A."/>
            <person name="Depledge D.P."/>
            <person name="Harris D."/>
            <person name="Her Y."/>
            <person name="Herzyk P."/>
            <person name="Imamura H."/>
            <person name="Otto T.D."/>
            <person name="Sanders M."/>
            <person name="Seeger K."/>
            <person name="Dujardin J.C."/>
            <person name="Berriman M."/>
            <person name="Smith D.F."/>
            <person name="Hertz-Fowler C."/>
            <person name="Mottram J.C."/>
        </authorList>
    </citation>
    <scope>NUCLEOTIDE SEQUENCE [LARGE SCALE GENOMIC DNA]</scope>
    <source>
        <strain evidence="1 2">MHOM/GT/2001/U1103</strain>
    </source>
</reference>
<dbReference type="GeneID" id="13454279"/>
<gene>
    <name evidence="1" type="ORF">LMXM_23_1445</name>
</gene>
<dbReference type="VEuPathDB" id="TriTrypDB:LmxM.23.1445"/>